<accession>Q25A28</accession>
<dbReference type="AlphaFoldDB" id="Q25A28"/>
<reference evidence="1" key="2">
    <citation type="submission" date="2002-05" db="EMBL/GenBank/DDBJ databases">
        <title>Chromosome-wide comparison between domesticated rice subspecies indica and japonica.</title>
        <authorList>
            <person name="Han B."/>
        </authorList>
    </citation>
    <scope>NUCLEOTIDE SEQUENCE</scope>
</reference>
<evidence type="ECO:0000313" key="1">
    <source>
        <dbReference type="EMBL" id="CAJ86047.1"/>
    </source>
</evidence>
<proteinExistence type="predicted"/>
<reference evidence="1" key="1">
    <citation type="journal article" date="2002" name="Nature">
        <title>Sequence and analysis of rice chromosome 4.</title>
        <authorList>
            <person name="Feng Q."/>
            <person name="Zhang Y."/>
            <person name="Hao P."/>
            <person name="Wang S."/>
            <person name="Fu G."/>
            <person name="Huang Y."/>
            <person name="Li Y."/>
            <person name="Zhu J."/>
            <person name="Liu Y."/>
            <person name="Hu X."/>
            <person name="Jia P."/>
            <person name="Zhang Y."/>
            <person name="Zhao Q."/>
            <person name="Ying K."/>
            <person name="Yu S."/>
            <person name="Tang Y."/>
            <person name="Weng Q."/>
            <person name="Zhang L."/>
            <person name="Lu Y."/>
            <person name="Mu J."/>
            <person name="Lu Y."/>
            <person name="Zhang L.S."/>
            <person name="Yu Z."/>
            <person name="Fan D."/>
            <person name="Liu X."/>
            <person name="Lu T."/>
            <person name="Li C."/>
            <person name="Wu Y."/>
            <person name="Sun T."/>
            <person name="Lei H."/>
            <person name="Li T."/>
            <person name="Hu H."/>
            <person name="Guan J."/>
            <person name="Wu M."/>
            <person name="Zhang R."/>
            <person name="Zhou B."/>
            <person name="Chen Z."/>
            <person name="Chen L."/>
            <person name="Jin Z."/>
            <person name="Wang R."/>
            <person name="Yin H."/>
            <person name="Cai Z."/>
            <person name="Ren S."/>
            <person name="Lv G."/>
            <person name="Gu W."/>
            <person name="Zhu G."/>
            <person name="Tu Y."/>
            <person name="Jia J."/>
            <person name="Zhang Y."/>
            <person name="Chen J."/>
            <person name="Kang H."/>
            <person name="Chen X."/>
            <person name="Shao C."/>
            <person name="Sun Y."/>
            <person name="Hu Q."/>
            <person name="Zhang X."/>
            <person name="Zhang W."/>
            <person name="Wang L."/>
            <person name="Ding C."/>
            <person name="Sheng H."/>
            <person name="Gu J."/>
            <person name="Chen S."/>
            <person name="Ni L."/>
            <person name="Zhu F."/>
            <person name="Chen W."/>
            <person name="Lan L."/>
            <person name="Lai Y."/>
            <person name="Cheng Z."/>
            <person name="Gu M."/>
            <person name="Jiang J."/>
            <person name="Li J."/>
            <person name="Hong G."/>
            <person name="Xue Y."/>
            <person name="Han B."/>
        </authorList>
    </citation>
    <scope>NUCLEOTIDE SEQUENCE</scope>
</reference>
<dbReference type="EMBL" id="AL732335">
    <property type="protein sequence ID" value="CAJ86047.1"/>
    <property type="molecule type" value="Genomic_DNA"/>
</dbReference>
<organism evidence="1">
    <name type="scientific">Oryza sativa</name>
    <name type="common">Rice</name>
    <dbReference type="NCBI Taxonomy" id="4530"/>
    <lineage>
        <taxon>Eukaryota</taxon>
        <taxon>Viridiplantae</taxon>
        <taxon>Streptophyta</taxon>
        <taxon>Embryophyta</taxon>
        <taxon>Tracheophyta</taxon>
        <taxon>Spermatophyta</taxon>
        <taxon>Magnoliopsida</taxon>
        <taxon>Liliopsida</taxon>
        <taxon>Poales</taxon>
        <taxon>Poaceae</taxon>
        <taxon>BOP clade</taxon>
        <taxon>Oryzoideae</taxon>
        <taxon>Oryzeae</taxon>
        <taxon>Oryzinae</taxon>
        <taxon>Oryza</taxon>
    </lineage>
</organism>
<gene>
    <name evidence="1" type="primary">H0721B11.3</name>
</gene>
<protein>
    <submittedName>
        <fullName evidence="1">H0721B11.3 protein</fullName>
    </submittedName>
</protein>
<name>Q25A28_ORYSA</name>
<sequence length="183" mass="20088">MAHTVGDASIFLPNQMRSHQLSFSSLASTASPTIPLKPNVTPPSLNPKTLIHVFCALATRKMNQSLRGSHSHCWILRQGGLMRIGKDSDFDRAPISGVVGLGNPVQYRPLVRETFPVPCVGVRGEIPRCHCSRRMHDVMHPTHVVTPKQNQSRLGSYTFPNLDASHTRLSSHQLIADKGISVA</sequence>